<dbReference type="Proteomes" id="UP000054396">
    <property type="component" value="Unassembled WGS sequence"/>
</dbReference>
<evidence type="ECO:0000256" key="4">
    <source>
        <dbReference type="SAM" id="SignalP"/>
    </source>
</evidence>
<dbReference type="InterPro" id="IPR028427">
    <property type="entry name" value="Met_Sox_Rdtase_MsrB"/>
</dbReference>
<dbReference type="Gene3D" id="2.170.150.20">
    <property type="entry name" value="Peptide methionine sulfoxide reductase"/>
    <property type="match status" value="1"/>
</dbReference>
<organism evidence="6 7">
    <name type="scientific">Pseudoponticoccus marisrubri</name>
    <dbReference type="NCBI Taxonomy" id="1685382"/>
    <lineage>
        <taxon>Bacteria</taxon>
        <taxon>Pseudomonadati</taxon>
        <taxon>Pseudomonadota</taxon>
        <taxon>Alphaproteobacteria</taxon>
        <taxon>Rhodobacterales</taxon>
        <taxon>Roseobacteraceae</taxon>
        <taxon>Pseudoponticoccus</taxon>
    </lineage>
</organism>
<dbReference type="SUPFAM" id="SSF51316">
    <property type="entry name" value="Mss4-like"/>
    <property type="match status" value="1"/>
</dbReference>
<dbReference type="AlphaFoldDB" id="A0A0W7WMR8"/>
<dbReference type="PROSITE" id="PS51790">
    <property type="entry name" value="MSRB"/>
    <property type="match status" value="1"/>
</dbReference>
<comment type="caution">
    <text evidence="6">The sequence shown here is derived from an EMBL/GenBank/DDBJ whole genome shotgun (WGS) entry which is preliminary data.</text>
</comment>
<dbReference type="InterPro" id="IPR002579">
    <property type="entry name" value="Met_Sox_Rdtase_MsrB_dom"/>
</dbReference>
<sequence>MNRRAFLAAAAAILPGSRSLAAEGDFEITRTEAEWRAMLSDAEYRVMRKEGTERAFTSPLNDEKRAGTFLCKGCDLPLYSSEHKFDSGTGWPSFTQALPDAIETKPDRVLIYVRTECHCRRCGSHLGHIFDDGPPPTGKRHCINGISLTFQPASA</sequence>
<dbReference type="EC" id="1.8.4.12" evidence="1"/>
<feature type="signal peptide" evidence="4">
    <location>
        <begin position="1"/>
        <end position="21"/>
    </location>
</feature>
<evidence type="ECO:0000256" key="3">
    <source>
        <dbReference type="ARBA" id="ARBA00048488"/>
    </source>
</evidence>
<evidence type="ECO:0000256" key="2">
    <source>
        <dbReference type="ARBA" id="ARBA00023002"/>
    </source>
</evidence>
<reference evidence="6 7" key="1">
    <citation type="submission" date="2015-12" db="EMBL/GenBank/DDBJ databases">
        <authorList>
            <person name="Shamseldin A."/>
            <person name="Moawad H."/>
            <person name="Abd El-Rahim W.M."/>
            <person name="Sadowsky M.J."/>
        </authorList>
    </citation>
    <scope>NUCLEOTIDE SEQUENCE [LARGE SCALE GENOMIC DNA]</scope>
    <source>
        <strain evidence="6 7">SJ5A-1</strain>
    </source>
</reference>
<dbReference type="OrthoDB" id="9785497at2"/>
<comment type="catalytic activity">
    <reaction evidence="3">
        <text>L-methionyl-[protein] + [thioredoxin]-disulfide + H2O = L-methionyl-(R)-S-oxide-[protein] + [thioredoxin]-dithiol</text>
        <dbReference type="Rhea" id="RHEA:24164"/>
        <dbReference type="Rhea" id="RHEA-COMP:10698"/>
        <dbReference type="Rhea" id="RHEA-COMP:10700"/>
        <dbReference type="Rhea" id="RHEA-COMP:12313"/>
        <dbReference type="Rhea" id="RHEA-COMP:12314"/>
        <dbReference type="ChEBI" id="CHEBI:15377"/>
        <dbReference type="ChEBI" id="CHEBI:16044"/>
        <dbReference type="ChEBI" id="CHEBI:29950"/>
        <dbReference type="ChEBI" id="CHEBI:45764"/>
        <dbReference type="ChEBI" id="CHEBI:50058"/>
        <dbReference type="EC" id="1.8.4.12"/>
    </reaction>
</comment>
<dbReference type="GO" id="GO:0030091">
    <property type="term" value="P:protein repair"/>
    <property type="evidence" value="ECO:0007669"/>
    <property type="project" value="InterPro"/>
</dbReference>
<dbReference type="NCBIfam" id="TIGR00357">
    <property type="entry name" value="peptide-methionine (R)-S-oxide reductase MsrB"/>
    <property type="match status" value="1"/>
</dbReference>
<keyword evidence="4" id="KW-0732">Signal</keyword>
<accession>A0A0W7WMR8</accession>
<evidence type="ECO:0000256" key="1">
    <source>
        <dbReference type="ARBA" id="ARBA00012499"/>
    </source>
</evidence>
<keyword evidence="2" id="KW-0560">Oxidoreductase</keyword>
<evidence type="ECO:0000313" key="7">
    <source>
        <dbReference type="Proteomes" id="UP000054396"/>
    </source>
</evidence>
<dbReference type="InterPro" id="IPR011057">
    <property type="entry name" value="Mss4-like_sf"/>
</dbReference>
<protein>
    <recommendedName>
        <fullName evidence="1">peptide-methionine (R)-S-oxide reductase</fullName>
        <ecNumber evidence="1">1.8.4.12</ecNumber>
    </recommendedName>
</protein>
<dbReference type="GO" id="GO:0006979">
    <property type="term" value="P:response to oxidative stress"/>
    <property type="evidence" value="ECO:0007669"/>
    <property type="project" value="InterPro"/>
</dbReference>
<keyword evidence="7" id="KW-1185">Reference proteome</keyword>
<dbReference type="PANTHER" id="PTHR10173:SF57">
    <property type="entry name" value="PEPTIDE-METHIONINE (R)-S-OXIDE REDUCTASE"/>
    <property type="match status" value="1"/>
</dbReference>
<dbReference type="STRING" id="1685382.AVJ23_04220"/>
<dbReference type="EMBL" id="LPXO01000002">
    <property type="protein sequence ID" value="KUF11796.1"/>
    <property type="molecule type" value="Genomic_DNA"/>
</dbReference>
<evidence type="ECO:0000313" key="6">
    <source>
        <dbReference type="EMBL" id="KUF11796.1"/>
    </source>
</evidence>
<gene>
    <name evidence="6" type="ORF">AVJ23_04220</name>
</gene>
<dbReference type="PANTHER" id="PTHR10173">
    <property type="entry name" value="METHIONINE SULFOXIDE REDUCTASE"/>
    <property type="match status" value="1"/>
</dbReference>
<name>A0A0W7WMR8_9RHOB</name>
<dbReference type="Pfam" id="PF01641">
    <property type="entry name" value="SelR"/>
    <property type="match status" value="1"/>
</dbReference>
<dbReference type="RefSeq" id="WP_058860913.1">
    <property type="nucleotide sequence ID" value="NZ_LPXO01000002.1"/>
</dbReference>
<proteinExistence type="predicted"/>
<feature type="domain" description="MsrB" evidence="5">
    <location>
        <begin position="32"/>
        <end position="153"/>
    </location>
</feature>
<dbReference type="GO" id="GO:0005737">
    <property type="term" value="C:cytoplasm"/>
    <property type="evidence" value="ECO:0007669"/>
    <property type="project" value="TreeGrafter"/>
</dbReference>
<feature type="chain" id="PRO_5006936465" description="peptide-methionine (R)-S-oxide reductase" evidence="4">
    <location>
        <begin position="22"/>
        <end position="155"/>
    </location>
</feature>
<evidence type="ECO:0000259" key="5">
    <source>
        <dbReference type="PROSITE" id="PS51790"/>
    </source>
</evidence>
<dbReference type="GO" id="GO:0033743">
    <property type="term" value="F:peptide-methionine (R)-S-oxide reductase activity"/>
    <property type="evidence" value="ECO:0007669"/>
    <property type="project" value="UniProtKB-EC"/>
</dbReference>